<sequence>MALDPRAVQTAVIISIFAGLGSLFVALRLWTRFVIIRAPGYEDYVLISSWLCAFMTVVTIGLEVHYGLGNHAADLSTYQNEMLSLNIYISISTYCASIGLTKLAILMQYQRVFPTRTFQIWNFAFIAIIVGYTIATVVACVFVCWPVQKFWKPQLEGHCINTFASWFSNAVLNIVTDLVIIALPMPVIRSLKLAKKQKWLLMGVFAFGAVVCIISIVRLHSLITVTHSSDPSFDNAPVATFSIVEINVALICASLPTLRPLLAQWIPSLNSSSLRDTHPSSSGLNNSSHRKRSSVMPSIVGGYGMPLGSLSARNRGVERLDGESFVGDDDKIRVVTRVDVSISAQRQDSCAKDGRESSTESLFRNSKLVV</sequence>
<feature type="transmembrane region" description="Helical" evidence="7">
    <location>
        <begin position="166"/>
        <end position="187"/>
    </location>
</feature>
<evidence type="ECO:0000256" key="2">
    <source>
        <dbReference type="ARBA" id="ARBA00022692"/>
    </source>
</evidence>
<feature type="transmembrane region" description="Helical" evidence="7">
    <location>
        <begin position="199"/>
        <end position="219"/>
    </location>
</feature>
<keyword evidence="2 7" id="KW-0812">Transmembrane</keyword>
<feature type="transmembrane region" description="Helical" evidence="7">
    <location>
        <begin position="43"/>
        <end position="67"/>
    </location>
</feature>
<evidence type="ECO:0000313" key="10">
    <source>
        <dbReference type="Proteomes" id="UP000800094"/>
    </source>
</evidence>
<feature type="transmembrane region" description="Helical" evidence="7">
    <location>
        <begin position="239"/>
        <end position="258"/>
    </location>
</feature>
<comment type="subcellular location">
    <subcellularLocation>
        <location evidence="1">Membrane</location>
        <topology evidence="1">Multi-pass membrane protein</topology>
    </subcellularLocation>
</comment>
<evidence type="ECO:0000256" key="6">
    <source>
        <dbReference type="SAM" id="MobiDB-lite"/>
    </source>
</evidence>
<feature type="domain" description="Rhodopsin" evidence="8">
    <location>
        <begin position="27"/>
        <end position="263"/>
    </location>
</feature>
<dbReference type="Proteomes" id="UP000800094">
    <property type="component" value="Unassembled WGS sequence"/>
</dbReference>
<keyword evidence="10" id="KW-1185">Reference proteome</keyword>
<dbReference type="InterPro" id="IPR049326">
    <property type="entry name" value="Rhodopsin_dom_fungi"/>
</dbReference>
<name>A0A6A6IZU9_9PLEO</name>
<evidence type="ECO:0000256" key="5">
    <source>
        <dbReference type="ARBA" id="ARBA00038359"/>
    </source>
</evidence>
<feature type="compositionally biased region" description="Polar residues" evidence="6">
    <location>
        <begin position="273"/>
        <end position="287"/>
    </location>
</feature>
<dbReference type="AlphaFoldDB" id="A0A6A6IZU9"/>
<feature type="transmembrane region" description="Helical" evidence="7">
    <location>
        <begin position="121"/>
        <end position="146"/>
    </location>
</feature>
<evidence type="ECO:0000313" key="9">
    <source>
        <dbReference type="EMBL" id="KAF2255110.1"/>
    </source>
</evidence>
<comment type="similarity">
    <text evidence="5">Belongs to the SAT4 family.</text>
</comment>
<evidence type="ECO:0000256" key="4">
    <source>
        <dbReference type="ARBA" id="ARBA00023136"/>
    </source>
</evidence>
<evidence type="ECO:0000256" key="3">
    <source>
        <dbReference type="ARBA" id="ARBA00022989"/>
    </source>
</evidence>
<dbReference type="GO" id="GO:0016020">
    <property type="term" value="C:membrane"/>
    <property type="evidence" value="ECO:0007669"/>
    <property type="project" value="UniProtKB-SubCell"/>
</dbReference>
<dbReference type="PANTHER" id="PTHR33048:SF47">
    <property type="entry name" value="INTEGRAL MEMBRANE PROTEIN-RELATED"/>
    <property type="match status" value="1"/>
</dbReference>
<dbReference type="EMBL" id="ML987190">
    <property type="protein sequence ID" value="KAF2255110.1"/>
    <property type="molecule type" value="Genomic_DNA"/>
</dbReference>
<dbReference type="PANTHER" id="PTHR33048">
    <property type="entry name" value="PTH11-LIKE INTEGRAL MEMBRANE PROTEIN (AFU_ORTHOLOGUE AFUA_5G11245)"/>
    <property type="match status" value="1"/>
</dbReference>
<feature type="transmembrane region" description="Helical" evidence="7">
    <location>
        <begin position="12"/>
        <end position="31"/>
    </location>
</feature>
<dbReference type="Pfam" id="PF20684">
    <property type="entry name" value="Fung_rhodopsin"/>
    <property type="match status" value="1"/>
</dbReference>
<dbReference type="GeneID" id="54576497"/>
<feature type="region of interest" description="Disordered" evidence="6">
    <location>
        <begin position="273"/>
        <end position="295"/>
    </location>
</feature>
<gene>
    <name evidence="9" type="ORF">BU26DRAFT_416585</name>
</gene>
<keyword evidence="4 7" id="KW-0472">Membrane</keyword>
<accession>A0A6A6IZU9</accession>
<evidence type="ECO:0000256" key="1">
    <source>
        <dbReference type="ARBA" id="ARBA00004141"/>
    </source>
</evidence>
<dbReference type="InterPro" id="IPR052337">
    <property type="entry name" value="SAT4-like"/>
</dbReference>
<proteinExistence type="inferred from homology"/>
<evidence type="ECO:0000256" key="7">
    <source>
        <dbReference type="SAM" id="Phobius"/>
    </source>
</evidence>
<keyword evidence="3 7" id="KW-1133">Transmembrane helix</keyword>
<protein>
    <recommendedName>
        <fullName evidence="8">Rhodopsin domain-containing protein</fullName>
    </recommendedName>
</protein>
<dbReference type="OrthoDB" id="444631at2759"/>
<feature type="transmembrane region" description="Helical" evidence="7">
    <location>
        <begin position="87"/>
        <end position="109"/>
    </location>
</feature>
<dbReference type="RefSeq" id="XP_033690114.1">
    <property type="nucleotide sequence ID" value="XM_033823167.1"/>
</dbReference>
<reference evidence="9" key="1">
    <citation type="journal article" date="2020" name="Stud. Mycol.">
        <title>101 Dothideomycetes genomes: a test case for predicting lifestyles and emergence of pathogens.</title>
        <authorList>
            <person name="Haridas S."/>
            <person name="Albert R."/>
            <person name="Binder M."/>
            <person name="Bloem J."/>
            <person name="Labutti K."/>
            <person name="Salamov A."/>
            <person name="Andreopoulos B."/>
            <person name="Baker S."/>
            <person name="Barry K."/>
            <person name="Bills G."/>
            <person name="Bluhm B."/>
            <person name="Cannon C."/>
            <person name="Castanera R."/>
            <person name="Culley D."/>
            <person name="Daum C."/>
            <person name="Ezra D."/>
            <person name="Gonzalez J."/>
            <person name="Henrissat B."/>
            <person name="Kuo A."/>
            <person name="Liang C."/>
            <person name="Lipzen A."/>
            <person name="Lutzoni F."/>
            <person name="Magnuson J."/>
            <person name="Mondo S."/>
            <person name="Nolan M."/>
            <person name="Ohm R."/>
            <person name="Pangilinan J."/>
            <person name="Park H.-J."/>
            <person name="Ramirez L."/>
            <person name="Alfaro M."/>
            <person name="Sun H."/>
            <person name="Tritt A."/>
            <person name="Yoshinaga Y."/>
            <person name="Zwiers L.-H."/>
            <person name="Turgeon B."/>
            <person name="Goodwin S."/>
            <person name="Spatafora J."/>
            <person name="Crous P."/>
            <person name="Grigoriev I."/>
        </authorList>
    </citation>
    <scope>NUCLEOTIDE SEQUENCE</scope>
    <source>
        <strain evidence="9">CBS 122368</strain>
    </source>
</reference>
<evidence type="ECO:0000259" key="8">
    <source>
        <dbReference type="Pfam" id="PF20684"/>
    </source>
</evidence>
<organism evidence="9 10">
    <name type="scientific">Trematosphaeria pertusa</name>
    <dbReference type="NCBI Taxonomy" id="390896"/>
    <lineage>
        <taxon>Eukaryota</taxon>
        <taxon>Fungi</taxon>
        <taxon>Dikarya</taxon>
        <taxon>Ascomycota</taxon>
        <taxon>Pezizomycotina</taxon>
        <taxon>Dothideomycetes</taxon>
        <taxon>Pleosporomycetidae</taxon>
        <taxon>Pleosporales</taxon>
        <taxon>Massarineae</taxon>
        <taxon>Trematosphaeriaceae</taxon>
        <taxon>Trematosphaeria</taxon>
    </lineage>
</organism>